<protein>
    <recommendedName>
        <fullName evidence="5">Bifunctional diguanylate cyclase/phosphodiesterase</fullName>
    </recommendedName>
</protein>
<evidence type="ECO:0000313" key="3">
    <source>
        <dbReference type="EMBL" id="OSC41144.1"/>
    </source>
</evidence>
<dbReference type="PANTHER" id="PTHR44757">
    <property type="entry name" value="DIGUANYLATE CYCLASE DGCP"/>
    <property type="match status" value="1"/>
</dbReference>
<dbReference type="InterPro" id="IPR043128">
    <property type="entry name" value="Rev_trsase/Diguanyl_cyclase"/>
</dbReference>
<dbReference type="OrthoDB" id="23692at2"/>
<dbReference type="Gene3D" id="3.30.450.40">
    <property type="match status" value="1"/>
</dbReference>
<dbReference type="Gene3D" id="3.20.20.450">
    <property type="entry name" value="EAL domain"/>
    <property type="match status" value="1"/>
</dbReference>
<dbReference type="SUPFAM" id="SSF141868">
    <property type="entry name" value="EAL domain-like"/>
    <property type="match status" value="1"/>
</dbReference>
<dbReference type="PROSITE" id="PS50887">
    <property type="entry name" value="GGDEF"/>
    <property type="match status" value="1"/>
</dbReference>
<dbReference type="RefSeq" id="WP_085324950.1">
    <property type="nucleotide sequence ID" value="NZ_NCXP01000009.1"/>
</dbReference>
<dbReference type="Gene3D" id="3.30.70.270">
    <property type="match status" value="1"/>
</dbReference>
<evidence type="ECO:0000259" key="2">
    <source>
        <dbReference type="PROSITE" id="PS50887"/>
    </source>
</evidence>
<dbReference type="InterPro" id="IPR000160">
    <property type="entry name" value="GGDEF_dom"/>
</dbReference>
<dbReference type="InterPro" id="IPR029016">
    <property type="entry name" value="GAF-like_dom_sf"/>
</dbReference>
<gene>
    <name evidence="3" type="ORF">B8W66_10455</name>
</gene>
<evidence type="ECO:0008006" key="5">
    <source>
        <dbReference type="Google" id="ProtNLM"/>
    </source>
</evidence>
<name>A0A1X2LVQ0_9MYCO</name>
<dbReference type="NCBIfam" id="TIGR00254">
    <property type="entry name" value="GGDEF"/>
    <property type="match status" value="1"/>
</dbReference>
<dbReference type="InterPro" id="IPR052155">
    <property type="entry name" value="Biofilm_reg_signaling"/>
</dbReference>
<accession>A0A1X2LVQ0</accession>
<evidence type="ECO:0000313" key="4">
    <source>
        <dbReference type="Proteomes" id="UP000193247"/>
    </source>
</evidence>
<dbReference type="SUPFAM" id="SSF55073">
    <property type="entry name" value="Nucleotide cyclase"/>
    <property type="match status" value="1"/>
</dbReference>
<keyword evidence="4" id="KW-1185">Reference proteome</keyword>
<dbReference type="EMBL" id="NCXP01000009">
    <property type="protein sequence ID" value="OSC41144.1"/>
    <property type="molecule type" value="Genomic_DNA"/>
</dbReference>
<dbReference type="CDD" id="cd01948">
    <property type="entry name" value="EAL"/>
    <property type="match status" value="1"/>
</dbReference>
<dbReference type="CDD" id="cd01949">
    <property type="entry name" value="GGDEF"/>
    <property type="match status" value="1"/>
</dbReference>
<dbReference type="SMART" id="SM00065">
    <property type="entry name" value="GAF"/>
    <property type="match status" value="1"/>
</dbReference>
<dbReference type="Pfam" id="PF13185">
    <property type="entry name" value="GAF_2"/>
    <property type="match status" value="1"/>
</dbReference>
<dbReference type="InterPro" id="IPR029787">
    <property type="entry name" value="Nucleotide_cyclase"/>
</dbReference>
<dbReference type="Proteomes" id="UP000193247">
    <property type="component" value="Unassembled WGS sequence"/>
</dbReference>
<dbReference type="Pfam" id="PF00563">
    <property type="entry name" value="EAL"/>
    <property type="match status" value="1"/>
</dbReference>
<dbReference type="SMART" id="SM00267">
    <property type="entry name" value="GGDEF"/>
    <property type="match status" value="1"/>
</dbReference>
<comment type="caution">
    <text evidence="3">The sequence shown here is derived from an EMBL/GenBank/DDBJ whole genome shotgun (WGS) entry which is preliminary data.</text>
</comment>
<dbReference type="InterPro" id="IPR035919">
    <property type="entry name" value="EAL_sf"/>
</dbReference>
<evidence type="ECO:0000259" key="1">
    <source>
        <dbReference type="PROSITE" id="PS50883"/>
    </source>
</evidence>
<proteinExistence type="predicted"/>
<dbReference type="PANTHER" id="PTHR44757:SF2">
    <property type="entry name" value="BIOFILM ARCHITECTURE MAINTENANCE PROTEIN MBAA"/>
    <property type="match status" value="1"/>
</dbReference>
<dbReference type="STRING" id="1430326.B8W66_10455"/>
<dbReference type="SMART" id="SM00052">
    <property type="entry name" value="EAL"/>
    <property type="match status" value="1"/>
</dbReference>
<sequence length="616" mass="66921">MDNDATTHRLDQMVTAVAKQLMTVDTATSTEVSRRVLAYLVAQLGVDASFLRHNNHDIRATKLVAEWPPRLDIPDPDPLAVIYFANADPVFGLCEHAKEPLVFRPEPATADYQRRIEHARGVPTTSAAAVPLVSGDVTTGVLGFVKYGDREWNEAELNALKAIATLFAQVQARVAAEIKSGHDDLTGLHNRRALLHHLQQRLAPGQPGPVAALFLDLDRFKAINDYLGHAAGDQFIYMFARRIRDAFLDQSLIARLGGDEFVVIPTLPMSVDAAEPLAERLRDQFKEHVAIGGEVLTRTVSIGVASGIPGQDNPSDLLRRADQAVLAAKRAGGNSVAAFTADMSIGSELRNDIALHLRRGIESDALRLVYLPEVDLRTGDIIGAEALVRWQHPTRGLLPPNCFIPVAESINLAGELDRWVLRTACSEYAQWQSIGLGHNVLLRINVSPGQLVTGGFVDFVADTISRHGLDASSICLELTENVVVENLHTARATLAGLKDVGVQIAIDDFGTGYSVMSLLQTLPIDTLKIGRTFVRQLGTNASDLIIVRGIMVLAEGFQLDVVAEGVETEAAARILFDHGCYRAQGFLFSRPVPGEAMRRMLSVATTFTSISPSKAQ</sequence>
<dbReference type="SUPFAM" id="SSF55781">
    <property type="entry name" value="GAF domain-like"/>
    <property type="match status" value="1"/>
</dbReference>
<dbReference type="InterPro" id="IPR001633">
    <property type="entry name" value="EAL_dom"/>
</dbReference>
<dbReference type="InterPro" id="IPR003018">
    <property type="entry name" value="GAF"/>
</dbReference>
<dbReference type="Pfam" id="PF00990">
    <property type="entry name" value="GGDEF"/>
    <property type="match status" value="1"/>
</dbReference>
<reference evidence="3 4" key="1">
    <citation type="submission" date="2017-04" db="EMBL/GenBank/DDBJ databases">
        <title>The new phylogeny of genus Mycobacterium.</title>
        <authorList>
            <person name="Tortoli E."/>
            <person name="Trovato A."/>
            <person name="Cirillo D.M."/>
        </authorList>
    </citation>
    <scope>NUCLEOTIDE SEQUENCE [LARGE SCALE GENOMIC DNA]</scope>
    <source>
        <strain evidence="3 4">TBL 1200985</strain>
    </source>
</reference>
<dbReference type="PROSITE" id="PS50883">
    <property type="entry name" value="EAL"/>
    <property type="match status" value="1"/>
</dbReference>
<feature type="domain" description="GGDEF" evidence="2">
    <location>
        <begin position="208"/>
        <end position="341"/>
    </location>
</feature>
<organism evidence="3 4">
    <name type="scientific">Mycobacterium decipiens</name>
    <dbReference type="NCBI Taxonomy" id="1430326"/>
    <lineage>
        <taxon>Bacteria</taxon>
        <taxon>Bacillati</taxon>
        <taxon>Actinomycetota</taxon>
        <taxon>Actinomycetes</taxon>
        <taxon>Mycobacteriales</taxon>
        <taxon>Mycobacteriaceae</taxon>
        <taxon>Mycobacterium</taxon>
    </lineage>
</organism>
<dbReference type="AlphaFoldDB" id="A0A1X2LVQ0"/>
<feature type="domain" description="EAL" evidence="1">
    <location>
        <begin position="350"/>
        <end position="605"/>
    </location>
</feature>